<dbReference type="EMBL" id="AP024849">
    <property type="protein sequence ID" value="BCZ45652.1"/>
    <property type="molecule type" value="Genomic_DNA"/>
</dbReference>
<sequence length="333" mass="36177">MNNKKSFCSICCQIFFALFLCSCGNSLDNKMDNVSSKNDDKKQIYIPIIAKGLQQQYWQSVKMGAEKAAKDYNVRITFEAPEGDASINKQIEIIDSALGKKPAAIILAAGDRKSVIPQLEKAKAANIAVIIFDADVDSNIPITTVATGNAAASSAAADKLATAIGQEGEVAVICHDPDSVSSTGTERCDGFVNRIKDEYPKIKIIDVEYGASEHEISQKFTEKIIEKYPDIKGIFATNEGATYGLINGVIEKNKVGKITIVGFDAGKMQKDAVRSGIMLGAISQNPVQMGYKAVEAAYEVSNGEKIQSIIDTGYIWYDKTNIDNEDMKPLLYD</sequence>
<feature type="signal peptide" evidence="4">
    <location>
        <begin position="1"/>
        <end position="27"/>
    </location>
</feature>
<evidence type="ECO:0000259" key="5">
    <source>
        <dbReference type="Pfam" id="PF13407"/>
    </source>
</evidence>
<protein>
    <submittedName>
        <fullName evidence="6">LacI family transcriptional regulator</fullName>
    </submittedName>
</protein>
<feature type="domain" description="Periplasmic binding protein" evidence="5">
    <location>
        <begin position="48"/>
        <end position="305"/>
    </location>
</feature>
<name>A0ABM7T170_9CLOT</name>
<dbReference type="PANTHER" id="PTHR46847">
    <property type="entry name" value="D-ALLOSE-BINDING PERIPLASMIC PROTEIN-RELATED"/>
    <property type="match status" value="1"/>
</dbReference>
<evidence type="ECO:0000313" key="7">
    <source>
        <dbReference type="Proteomes" id="UP000824633"/>
    </source>
</evidence>
<organism evidence="6 7">
    <name type="scientific">Clostridium gelidum</name>
    <dbReference type="NCBI Taxonomy" id="704125"/>
    <lineage>
        <taxon>Bacteria</taxon>
        <taxon>Bacillati</taxon>
        <taxon>Bacillota</taxon>
        <taxon>Clostridia</taxon>
        <taxon>Eubacteriales</taxon>
        <taxon>Clostridiaceae</taxon>
        <taxon>Clostridium</taxon>
    </lineage>
</organism>
<reference evidence="7" key="1">
    <citation type="submission" date="2021-07" db="EMBL/GenBank/DDBJ databases">
        <title>Complete genome sequencing of a Clostridium isolate.</title>
        <authorList>
            <person name="Ueki A."/>
            <person name="Tonouchi A."/>
        </authorList>
    </citation>
    <scope>NUCLEOTIDE SEQUENCE [LARGE SCALE GENOMIC DNA]</scope>
    <source>
        <strain evidence="7">C5S11</strain>
    </source>
</reference>
<dbReference type="RefSeq" id="WP_224037228.1">
    <property type="nucleotide sequence ID" value="NZ_AP024849.1"/>
</dbReference>
<dbReference type="SUPFAM" id="SSF53822">
    <property type="entry name" value="Periplasmic binding protein-like I"/>
    <property type="match status" value="1"/>
</dbReference>
<evidence type="ECO:0000313" key="6">
    <source>
        <dbReference type="EMBL" id="BCZ45652.1"/>
    </source>
</evidence>
<accession>A0ABM7T170</accession>
<feature type="chain" id="PRO_5046614054" evidence="4">
    <location>
        <begin position="28"/>
        <end position="333"/>
    </location>
</feature>
<dbReference type="PANTHER" id="PTHR46847:SF1">
    <property type="entry name" value="D-ALLOSE-BINDING PERIPLASMIC PROTEIN-RELATED"/>
    <property type="match status" value="1"/>
</dbReference>
<keyword evidence="7" id="KW-1185">Reference proteome</keyword>
<gene>
    <name evidence="6" type="ORF">psyc5s11_17190</name>
</gene>
<proteinExistence type="inferred from homology"/>
<dbReference type="InterPro" id="IPR025997">
    <property type="entry name" value="SBP_2_dom"/>
</dbReference>
<dbReference type="Gene3D" id="3.40.50.2300">
    <property type="match status" value="2"/>
</dbReference>
<evidence type="ECO:0000256" key="1">
    <source>
        <dbReference type="ARBA" id="ARBA00004196"/>
    </source>
</evidence>
<evidence type="ECO:0000256" key="3">
    <source>
        <dbReference type="ARBA" id="ARBA00022729"/>
    </source>
</evidence>
<dbReference type="Pfam" id="PF13407">
    <property type="entry name" value="Peripla_BP_4"/>
    <property type="match status" value="1"/>
</dbReference>
<dbReference type="InterPro" id="IPR028082">
    <property type="entry name" value="Peripla_BP_I"/>
</dbReference>
<evidence type="ECO:0000256" key="2">
    <source>
        <dbReference type="ARBA" id="ARBA00007639"/>
    </source>
</evidence>
<dbReference type="CDD" id="cd20005">
    <property type="entry name" value="PBP1_ABC_sugar_binding-like"/>
    <property type="match status" value="1"/>
</dbReference>
<evidence type="ECO:0000256" key="4">
    <source>
        <dbReference type="SAM" id="SignalP"/>
    </source>
</evidence>
<comment type="similarity">
    <text evidence="2">Belongs to the bacterial solute-binding protein 2 family.</text>
</comment>
<dbReference type="PROSITE" id="PS51257">
    <property type="entry name" value="PROKAR_LIPOPROTEIN"/>
    <property type="match status" value="1"/>
</dbReference>
<comment type="subcellular location">
    <subcellularLocation>
        <location evidence="1">Cell envelope</location>
    </subcellularLocation>
</comment>
<keyword evidence="3 4" id="KW-0732">Signal</keyword>
<dbReference type="Proteomes" id="UP000824633">
    <property type="component" value="Chromosome"/>
</dbReference>